<dbReference type="EMBL" id="JACHGT010000006">
    <property type="protein sequence ID" value="MBB6035512.1"/>
    <property type="molecule type" value="Genomic_DNA"/>
</dbReference>
<accession>A0A841FPN5</accession>
<reference evidence="2 3" key="1">
    <citation type="submission" date="2020-08" db="EMBL/GenBank/DDBJ databases">
        <title>Genomic Encyclopedia of Type Strains, Phase IV (KMG-IV): sequencing the most valuable type-strain genomes for metagenomic binning, comparative biology and taxonomic classification.</title>
        <authorList>
            <person name="Goeker M."/>
        </authorList>
    </citation>
    <scope>NUCLEOTIDE SEQUENCE [LARGE SCALE GENOMIC DNA]</scope>
    <source>
        <strain evidence="2 3">YIM 65646</strain>
    </source>
</reference>
<name>A0A841FPN5_9ACTN</name>
<evidence type="ECO:0000256" key="1">
    <source>
        <dbReference type="SAM" id="MobiDB-lite"/>
    </source>
</evidence>
<dbReference type="AlphaFoldDB" id="A0A841FPN5"/>
<organism evidence="2 3">
    <name type="scientific">Phytomonospora endophytica</name>
    <dbReference type="NCBI Taxonomy" id="714109"/>
    <lineage>
        <taxon>Bacteria</taxon>
        <taxon>Bacillati</taxon>
        <taxon>Actinomycetota</taxon>
        <taxon>Actinomycetes</taxon>
        <taxon>Micromonosporales</taxon>
        <taxon>Micromonosporaceae</taxon>
        <taxon>Phytomonospora</taxon>
    </lineage>
</organism>
<proteinExistence type="predicted"/>
<feature type="region of interest" description="Disordered" evidence="1">
    <location>
        <begin position="1"/>
        <end position="26"/>
    </location>
</feature>
<evidence type="ECO:0000313" key="3">
    <source>
        <dbReference type="Proteomes" id="UP000548476"/>
    </source>
</evidence>
<keyword evidence="3" id="KW-1185">Reference proteome</keyword>
<gene>
    <name evidence="2" type="ORF">HNR73_003369</name>
</gene>
<dbReference type="Proteomes" id="UP000548476">
    <property type="component" value="Unassembled WGS sequence"/>
</dbReference>
<protein>
    <submittedName>
        <fullName evidence="2">Uncharacterized protein</fullName>
    </submittedName>
</protein>
<comment type="caution">
    <text evidence="2">The sequence shown here is derived from an EMBL/GenBank/DDBJ whole genome shotgun (WGS) entry which is preliminary data.</text>
</comment>
<evidence type="ECO:0000313" key="2">
    <source>
        <dbReference type="EMBL" id="MBB6035512.1"/>
    </source>
</evidence>
<dbReference type="RefSeq" id="WP_184788354.1">
    <property type="nucleotide sequence ID" value="NZ_BONT01000002.1"/>
</dbReference>
<sequence>MSRFLSNRKQLRAERAHQRALNRAAAQVSSRSVRDEILKARTYAGM</sequence>